<sequence length="276" mass="30064">MGSADVQQGVTADLAARFGVQPERVHSVYRQSGGMCSLGEVSAYLLDGGMLTSLQRDLVSDAVNELLNVPYPRSAGQRAPYTHHDVAAAAGYGPSELDGDHVDRRLRRPTSREVPVHGREPARLEDLRASNLLDPAVSRSMSLQRLPTMARTYFGTMGSALTLIDADKQRTPVADGVPTADVPRDLSFCNAAIAFDTTMVVPDTRLDDRFRTNPYVVGAPRIRFYAGHPINGPGGHRIGVLCLLYDTPHTFSSSDRRKLRTLAALVQLEMVPPRTT</sequence>
<dbReference type="Proteomes" id="UP000326464">
    <property type="component" value="Unassembled WGS sequence"/>
</dbReference>
<accession>A0A7X1NP34</accession>
<gene>
    <name evidence="2" type="ORF">FNH21_06075</name>
</gene>
<dbReference type="EMBL" id="VJXX01000001">
    <property type="protein sequence ID" value="MPY10292.1"/>
    <property type="molecule type" value="Genomic_DNA"/>
</dbReference>
<name>A0A7X1NP34_9MICC</name>
<dbReference type="InterPro" id="IPR029016">
    <property type="entry name" value="GAF-like_dom_sf"/>
</dbReference>
<dbReference type="Gene3D" id="3.30.450.40">
    <property type="match status" value="1"/>
</dbReference>
<organism evidence="2 3">
    <name type="scientific">Arthrobacter bussei</name>
    <dbReference type="NCBI Taxonomy" id="2594179"/>
    <lineage>
        <taxon>Bacteria</taxon>
        <taxon>Bacillati</taxon>
        <taxon>Actinomycetota</taxon>
        <taxon>Actinomycetes</taxon>
        <taxon>Micrococcales</taxon>
        <taxon>Micrococcaceae</taxon>
        <taxon>Arthrobacter</taxon>
    </lineage>
</organism>
<dbReference type="SUPFAM" id="SSF55781">
    <property type="entry name" value="GAF domain-like"/>
    <property type="match status" value="1"/>
</dbReference>
<evidence type="ECO:0000313" key="2">
    <source>
        <dbReference type="EMBL" id="MPY10292.1"/>
    </source>
</evidence>
<dbReference type="PANTHER" id="PTHR43102">
    <property type="entry name" value="SLR1143 PROTEIN"/>
    <property type="match status" value="1"/>
</dbReference>
<dbReference type="AlphaFoldDB" id="A0A7X1NP34"/>
<dbReference type="PANTHER" id="PTHR43102:SF2">
    <property type="entry name" value="GAF DOMAIN-CONTAINING PROTEIN"/>
    <property type="match status" value="1"/>
</dbReference>
<proteinExistence type="predicted"/>
<protein>
    <submittedName>
        <fullName evidence="2">GAF domain-containing protein</fullName>
    </submittedName>
</protein>
<keyword evidence="3" id="KW-1185">Reference proteome</keyword>
<comment type="caution">
    <text evidence="2">The sequence shown here is derived from an EMBL/GenBank/DDBJ whole genome shotgun (WGS) entry which is preliminary data.</text>
</comment>
<evidence type="ECO:0000313" key="3">
    <source>
        <dbReference type="Proteomes" id="UP000326464"/>
    </source>
</evidence>
<feature type="domain" description="GAF" evidence="1">
    <location>
        <begin position="144"/>
        <end position="267"/>
    </location>
</feature>
<dbReference type="Pfam" id="PF01590">
    <property type="entry name" value="GAF"/>
    <property type="match status" value="1"/>
</dbReference>
<dbReference type="OrthoDB" id="9151676at2"/>
<dbReference type="InterPro" id="IPR003018">
    <property type="entry name" value="GAF"/>
</dbReference>
<evidence type="ECO:0000259" key="1">
    <source>
        <dbReference type="Pfam" id="PF01590"/>
    </source>
</evidence>
<reference evidence="3" key="1">
    <citation type="submission" date="2019-07" db="EMBL/GenBank/DDBJ databases">
        <title>Arthrobacter KR32 sp. nov., isolated from mountain cheese made of cows milk.</title>
        <authorList>
            <person name="Flegler A."/>
        </authorList>
    </citation>
    <scope>NUCLEOTIDE SEQUENCE [LARGE SCALE GENOMIC DNA]</scope>
    <source>
        <strain evidence="3">KR32</strain>
    </source>
</reference>